<dbReference type="Proteomes" id="UP000298030">
    <property type="component" value="Unassembled WGS sequence"/>
</dbReference>
<reference evidence="1 2" key="1">
    <citation type="journal article" date="2019" name="Nat. Ecol. Evol.">
        <title>Megaphylogeny resolves global patterns of mushroom evolution.</title>
        <authorList>
            <person name="Varga T."/>
            <person name="Krizsan K."/>
            <person name="Foldi C."/>
            <person name="Dima B."/>
            <person name="Sanchez-Garcia M."/>
            <person name="Sanchez-Ramirez S."/>
            <person name="Szollosi G.J."/>
            <person name="Szarkandi J.G."/>
            <person name="Papp V."/>
            <person name="Albert L."/>
            <person name="Andreopoulos W."/>
            <person name="Angelini C."/>
            <person name="Antonin V."/>
            <person name="Barry K.W."/>
            <person name="Bougher N.L."/>
            <person name="Buchanan P."/>
            <person name="Buyck B."/>
            <person name="Bense V."/>
            <person name="Catcheside P."/>
            <person name="Chovatia M."/>
            <person name="Cooper J."/>
            <person name="Damon W."/>
            <person name="Desjardin D."/>
            <person name="Finy P."/>
            <person name="Geml J."/>
            <person name="Haridas S."/>
            <person name="Hughes K."/>
            <person name="Justo A."/>
            <person name="Karasinski D."/>
            <person name="Kautmanova I."/>
            <person name="Kiss B."/>
            <person name="Kocsube S."/>
            <person name="Kotiranta H."/>
            <person name="LaButti K.M."/>
            <person name="Lechner B.E."/>
            <person name="Liimatainen K."/>
            <person name="Lipzen A."/>
            <person name="Lukacs Z."/>
            <person name="Mihaltcheva S."/>
            <person name="Morgado L.N."/>
            <person name="Niskanen T."/>
            <person name="Noordeloos M.E."/>
            <person name="Ohm R.A."/>
            <person name="Ortiz-Santana B."/>
            <person name="Ovrebo C."/>
            <person name="Racz N."/>
            <person name="Riley R."/>
            <person name="Savchenko A."/>
            <person name="Shiryaev A."/>
            <person name="Soop K."/>
            <person name="Spirin V."/>
            <person name="Szebenyi C."/>
            <person name="Tomsovsky M."/>
            <person name="Tulloss R.E."/>
            <person name="Uehling J."/>
            <person name="Grigoriev I.V."/>
            <person name="Vagvolgyi C."/>
            <person name="Papp T."/>
            <person name="Martin F.M."/>
            <person name="Miettinen O."/>
            <person name="Hibbett D.S."/>
            <person name="Nagy L.G."/>
        </authorList>
    </citation>
    <scope>NUCLEOTIDE SEQUENCE [LARGE SCALE GENOMIC DNA]</scope>
    <source>
        <strain evidence="1 2">FP101781</strain>
    </source>
</reference>
<keyword evidence="2" id="KW-1185">Reference proteome</keyword>
<dbReference type="EMBL" id="QPFP01000003">
    <property type="protein sequence ID" value="TEB38060.1"/>
    <property type="molecule type" value="Genomic_DNA"/>
</dbReference>
<gene>
    <name evidence="1" type="ORF">FA13DRAFT_1725686</name>
</gene>
<sequence length="56" mass="6465">MSSLPPSRLNLLTVPAMGKPRWWWWFRTIFEHSVRAPVNLPKAVPPNSVNVRSIPE</sequence>
<protein>
    <submittedName>
        <fullName evidence="1">Uncharacterized protein</fullName>
    </submittedName>
</protein>
<name>A0A4Y7TV43_COPMI</name>
<proteinExistence type="predicted"/>
<evidence type="ECO:0000313" key="1">
    <source>
        <dbReference type="EMBL" id="TEB38060.1"/>
    </source>
</evidence>
<organism evidence="1 2">
    <name type="scientific">Coprinellus micaceus</name>
    <name type="common">Glistening ink-cap mushroom</name>
    <name type="synonym">Coprinus micaceus</name>
    <dbReference type="NCBI Taxonomy" id="71717"/>
    <lineage>
        <taxon>Eukaryota</taxon>
        <taxon>Fungi</taxon>
        <taxon>Dikarya</taxon>
        <taxon>Basidiomycota</taxon>
        <taxon>Agaricomycotina</taxon>
        <taxon>Agaricomycetes</taxon>
        <taxon>Agaricomycetidae</taxon>
        <taxon>Agaricales</taxon>
        <taxon>Agaricineae</taxon>
        <taxon>Psathyrellaceae</taxon>
        <taxon>Coprinellus</taxon>
    </lineage>
</organism>
<accession>A0A4Y7TV43</accession>
<evidence type="ECO:0000313" key="2">
    <source>
        <dbReference type="Proteomes" id="UP000298030"/>
    </source>
</evidence>
<comment type="caution">
    <text evidence="1">The sequence shown here is derived from an EMBL/GenBank/DDBJ whole genome shotgun (WGS) entry which is preliminary data.</text>
</comment>
<dbReference type="AlphaFoldDB" id="A0A4Y7TV43"/>